<dbReference type="InterPro" id="IPR021369">
    <property type="entry name" value="DUF2985"/>
</dbReference>
<feature type="compositionally biased region" description="Polar residues" evidence="1">
    <location>
        <begin position="37"/>
        <end position="48"/>
    </location>
</feature>
<reference evidence="3 4" key="1">
    <citation type="submission" date="2018-02" db="EMBL/GenBank/DDBJ databases">
        <title>Genome sequence of the basidiomycete white-rot fungus Phlebia centrifuga.</title>
        <authorList>
            <person name="Granchi Z."/>
            <person name="Peng M."/>
            <person name="de Vries R.P."/>
            <person name="Hilden K."/>
            <person name="Makela M.R."/>
            <person name="Grigoriev I."/>
            <person name="Riley R."/>
        </authorList>
    </citation>
    <scope>NUCLEOTIDE SEQUENCE [LARGE SCALE GENOMIC DNA]</scope>
    <source>
        <strain evidence="3 4">FBCC195</strain>
    </source>
</reference>
<dbReference type="EMBL" id="MLYV02000940">
    <property type="protein sequence ID" value="PSR75005.1"/>
    <property type="molecule type" value="Genomic_DNA"/>
</dbReference>
<dbReference type="Proteomes" id="UP000186601">
    <property type="component" value="Unassembled WGS sequence"/>
</dbReference>
<keyword evidence="4" id="KW-1185">Reference proteome</keyword>
<evidence type="ECO:0000256" key="1">
    <source>
        <dbReference type="SAM" id="MobiDB-lite"/>
    </source>
</evidence>
<dbReference type="Pfam" id="PF11204">
    <property type="entry name" value="DUF2985"/>
    <property type="match status" value="1"/>
</dbReference>
<feature type="transmembrane region" description="Helical" evidence="2">
    <location>
        <begin position="427"/>
        <end position="448"/>
    </location>
</feature>
<sequence>MPSVRVKRGQYSYLFDGQQDDSTAQRRPRSRSIATILGQNPTSPQGAPTQEAPPSPLTELQHGRQRSRTIDTAVSDAPTPGRLQRPPSRISDHIMSSARTPQRTGMSSAEVRTRASDSPRLTAEKRDRSSQDGGDTVSLQGSTENIVYHGSGRPGRIGSALSLPTSQRSSYDLNDEHHHDDIVEHLDVIDPQVATVSTLTNAANAMVFPPLSWYSRKPTIVLRDIPDRASAAGDAERGQTHEDNLDRHVEDVLSKRDRYRRIMRGVWAFMKTPMGVIVSIYGFLVGESKPLFWGTGIVLFLAKFINVHNDNTQGYWVELCQQVETGLFTATSIGLIPFRVLDTWRISKIWHYQRLTIKRRAKAGLPDLYDNNDLPDPLYDLNYVHVLTEKEQADLHYRHMERSRIGLAGWITILNDLNSFFQRPAWTTATTLPACFVAGIAAGVYIWWGGKKTRRHEQVEERLRAALAMERPRINVTAPQQSDENLGGGHESRNENVGLQETSTANSTPTIASQGPPRCRDFMEKYDGEGNGTGERETLRDLKEEEEPSENEKPRVRHLESNASWNSVPIAESMTIPAAADIHPGSASQ</sequence>
<keyword evidence="2" id="KW-0812">Transmembrane</keyword>
<evidence type="ECO:0000256" key="2">
    <source>
        <dbReference type="SAM" id="Phobius"/>
    </source>
</evidence>
<dbReference type="STRING" id="98765.A0A2R6NRP5"/>
<feature type="compositionally biased region" description="Polar residues" evidence="1">
    <location>
        <begin position="162"/>
        <end position="172"/>
    </location>
</feature>
<feature type="compositionally biased region" description="Basic and acidic residues" evidence="1">
    <location>
        <begin position="111"/>
        <end position="130"/>
    </location>
</feature>
<feature type="compositionally biased region" description="Polar residues" evidence="1">
    <location>
        <begin position="495"/>
        <end position="513"/>
    </location>
</feature>
<keyword evidence="2" id="KW-1133">Transmembrane helix</keyword>
<dbReference type="PANTHER" id="PTHR35872">
    <property type="entry name" value="INTEGRAL MEMBRANE PROTEIN (AFU_ORTHOLOGUE AFUA_5G07110)"/>
    <property type="match status" value="1"/>
</dbReference>
<feature type="region of interest" description="Disordered" evidence="1">
    <location>
        <begin position="1"/>
        <end position="173"/>
    </location>
</feature>
<feature type="compositionally biased region" description="Polar residues" evidence="1">
    <location>
        <begin position="131"/>
        <end position="145"/>
    </location>
</feature>
<feature type="compositionally biased region" description="Polar residues" evidence="1">
    <location>
        <begin position="97"/>
        <end position="107"/>
    </location>
</feature>
<feature type="transmembrane region" description="Helical" evidence="2">
    <location>
        <begin position="265"/>
        <end position="284"/>
    </location>
</feature>
<dbReference type="OrthoDB" id="3365211at2759"/>
<evidence type="ECO:0000313" key="3">
    <source>
        <dbReference type="EMBL" id="PSR75005.1"/>
    </source>
</evidence>
<proteinExistence type="predicted"/>
<comment type="caution">
    <text evidence="3">The sequence shown here is derived from an EMBL/GenBank/DDBJ whole genome shotgun (WGS) entry which is preliminary data.</text>
</comment>
<dbReference type="AlphaFoldDB" id="A0A2R6NRP5"/>
<name>A0A2R6NRP5_9APHY</name>
<feature type="compositionally biased region" description="Basic and acidic residues" evidence="1">
    <location>
        <begin position="518"/>
        <end position="543"/>
    </location>
</feature>
<evidence type="ECO:0000313" key="4">
    <source>
        <dbReference type="Proteomes" id="UP000186601"/>
    </source>
</evidence>
<keyword evidence="2" id="KW-0472">Membrane</keyword>
<organism evidence="3 4">
    <name type="scientific">Hermanssonia centrifuga</name>
    <dbReference type="NCBI Taxonomy" id="98765"/>
    <lineage>
        <taxon>Eukaryota</taxon>
        <taxon>Fungi</taxon>
        <taxon>Dikarya</taxon>
        <taxon>Basidiomycota</taxon>
        <taxon>Agaricomycotina</taxon>
        <taxon>Agaricomycetes</taxon>
        <taxon>Polyporales</taxon>
        <taxon>Meruliaceae</taxon>
        <taxon>Hermanssonia</taxon>
    </lineage>
</organism>
<feature type="compositionally biased region" description="Basic and acidic residues" evidence="1">
    <location>
        <begin position="550"/>
        <end position="560"/>
    </location>
</feature>
<accession>A0A2R6NRP5</accession>
<feature type="region of interest" description="Disordered" evidence="1">
    <location>
        <begin position="475"/>
        <end position="568"/>
    </location>
</feature>
<protein>
    <submittedName>
        <fullName evidence="3">Uncharacterized protein</fullName>
    </submittedName>
</protein>
<gene>
    <name evidence="3" type="ORF">PHLCEN_2v9419</name>
</gene>
<dbReference type="PANTHER" id="PTHR35872:SF2">
    <property type="entry name" value="INTEGRAL MEMBRANE PROTEIN (AFU_ORTHOLOGUE AFUA_5G07110)"/>
    <property type="match status" value="1"/>
</dbReference>